<keyword evidence="1" id="KW-0479">Metal-binding</keyword>
<dbReference type="CDD" id="cd15522">
    <property type="entry name" value="PHD_TAF3"/>
    <property type="match status" value="1"/>
</dbReference>
<feature type="compositionally biased region" description="Acidic residues" evidence="5">
    <location>
        <begin position="195"/>
        <end position="205"/>
    </location>
</feature>
<dbReference type="SMART" id="SM00249">
    <property type="entry name" value="PHD"/>
    <property type="match status" value="1"/>
</dbReference>
<dbReference type="PROSITE" id="PS50016">
    <property type="entry name" value="ZF_PHD_2"/>
    <property type="match status" value="1"/>
</dbReference>
<feature type="compositionally biased region" description="Low complexity" evidence="5">
    <location>
        <begin position="231"/>
        <end position="244"/>
    </location>
</feature>
<dbReference type="GO" id="GO:0005669">
    <property type="term" value="C:transcription factor TFIID complex"/>
    <property type="evidence" value="ECO:0007669"/>
    <property type="project" value="TreeGrafter"/>
</dbReference>
<feature type="region of interest" description="Disordered" evidence="5">
    <location>
        <begin position="1"/>
        <end position="300"/>
    </location>
</feature>
<evidence type="ECO:0000256" key="3">
    <source>
        <dbReference type="ARBA" id="ARBA00022833"/>
    </source>
</evidence>
<evidence type="ECO:0000313" key="7">
    <source>
        <dbReference type="EMBL" id="JAP53699.1"/>
    </source>
</evidence>
<feature type="compositionally biased region" description="Low complexity" evidence="5">
    <location>
        <begin position="1"/>
        <end position="18"/>
    </location>
</feature>
<feature type="compositionally biased region" description="Polar residues" evidence="5">
    <location>
        <begin position="289"/>
        <end position="300"/>
    </location>
</feature>
<dbReference type="PANTHER" id="PTHR46452">
    <property type="entry name" value="TRANSCRIPTION INITIATION FACTOR TFIID SUBUNIT 3"/>
    <property type="match status" value="1"/>
</dbReference>
<proteinExistence type="predicted"/>
<feature type="compositionally biased region" description="Pro residues" evidence="5">
    <location>
        <begin position="159"/>
        <end position="173"/>
    </location>
</feature>
<evidence type="ECO:0000256" key="5">
    <source>
        <dbReference type="SAM" id="MobiDB-lite"/>
    </source>
</evidence>
<dbReference type="InterPro" id="IPR011011">
    <property type="entry name" value="Znf_FYVE_PHD"/>
</dbReference>
<dbReference type="InterPro" id="IPR019786">
    <property type="entry name" value="Zinc_finger_PHD-type_CS"/>
</dbReference>
<evidence type="ECO:0000259" key="6">
    <source>
        <dbReference type="PROSITE" id="PS50016"/>
    </source>
</evidence>
<feature type="compositionally biased region" description="Low complexity" evidence="5">
    <location>
        <begin position="252"/>
        <end position="266"/>
    </location>
</feature>
<dbReference type="InterPro" id="IPR001965">
    <property type="entry name" value="Znf_PHD"/>
</dbReference>
<feature type="region of interest" description="Disordered" evidence="5">
    <location>
        <begin position="373"/>
        <end position="430"/>
    </location>
</feature>
<evidence type="ECO:0000256" key="4">
    <source>
        <dbReference type="PROSITE-ProRule" id="PRU00146"/>
    </source>
</evidence>
<dbReference type="PANTHER" id="PTHR46452:SF1">
    <property type="entry name" value="TRANSCRIPTION INITIATION FACTOR TFIID SUBUNIT 3"/>
    <property type="match status" value="1"/>
</dbReference>
<feature type="domain" description="PHD-type" evidence="6">
    <location>
        <begin position="319"/>
        <end position="368"/>
    </location>
</feature>
<sequence length="430" mass="44719">SSSSSSSSSGTTSGLNSSDGVRRPSTGFRQPPILPPPSLDRLPARQDIPASLGGADEQPLSPPPQLEVCAAAGKLHDSGQSSTLPSLPPLLPLLQTSTSSAPITKSGDELRSSTTRSHSRHSSKHRRSSRHRASSSHKAQKELTMPINGGSGSRASLSPLPPPPVLDVLPPPASSLNTSDFQRPTGRRARVDSVFTDDDDDDDEMGVVAATATVVEEKEAFESKTSGQAKSAPRAAVASSLSSSSKKHAASSRKASTTDASPASTSFGRSNDRGRSKKLNLPPSPSIPPQQTVSIPSTTQVMSSSAGTSYYFNNNGEQIWLCPICLSEDDGNLMVGCDSCDDWYHSGCLGLAKEPDAAQWFCPKCSGEPLPPPRPRPPVAVIPAASSPVHAPSSPHHSSGSRKAKISNAGTGTGSKRAKGATSAKKRSLL</sequence>
<dbReference type="Gene3D" id="3.30.40.10">
    <property type="entry name" value="Zinc/RING finger domain, C3HC4 (zinc finger)"/>
    <property type="match status" value="1"/>
</dbReference>
<dbReference type="PROSITE" id="PS01359">
    <property type="entry name" value="ZF_PHD_1"/>
    <property type="match status" value="1"/>
</dbReference>
<reference evidence="7" key="1">
    <citation type="submission" date="2016-01" db="EMBL/GenBank/DDBJ databases">
        <title>Reference transcriptome for the parasite Schistocephalus solidus: insights into the molecular evolution of parasitism.</title>
        <authorList>
            <person name="Hebert F.O."/>
            <person name="Grambauer S."/>
            <person name="Barber I."/>
            <person name="Landry C.R."/>
            <person name="Aubin-Horth N."/>
        </authorList>
    </citation>
    <scope>NUCLEOTIDE SEQUENCE</scope>
</reference>
<feature type="non-terminal residue" evidence="7">
    <location>
        <position position="1"/>
    </location>
</feature>
<keyword evidence="3" id="KW-0862">Zinc</keyword>
<dbReference type="Pfam" id="PF00628">
    <property type="entry name" value="PHD"/>
    <property type="match status" value="1"/>
</dbReference>
<dbReference type="GO" id="GO:0002039">
    <property type="term" value="F:p53 binding"/>
    <property type="evidence" value="ECO:0007669"/>
    <property type="project" value="TreeGrafter"/>
</dbReference>
<dbReference type="GO" id="GO:0008270">
    <property type="term" value="F:zinc ion binding"/>
    <property type="evidence" value="ECO:0007669"/>
    <property type="project" value="UniProtKB-KW"/>
</dbReference>
<dbReference type="SUPFAM" id="SSF57903">
    <property type="entry name" value="FYVE/PHD zinc finger"/>
    <property type="match status" value="1"/>
</dbReference>
<feature type="compositionally biased region" description="Basic residues" evidence="5">
    <location>
        <begin position="416"/>
        <end position="430"/>
    </location>
</feature>
<dbReference type="GO" id="GO:0045944">
    <property type="term" value="P:positive regulation of transcription by RNA polymerase II"/>
    <property type="evidence" value="ECO:0007669"/>
    <property type="project" value="TreeGrafter"/>
</dbReference>
<name>A0A0X3PPS8_SCHSO</name>
<evidence type="ECO:0000256" key="2">
    <source>
        <dbReference type="ARBA" id="ARBA00022771"/>
    </source>
</evidence>
<evidence type="ECO:0000256" key="1">
    <source>
        <dbReference type="ARBA" id="ARBA00022723"/>
    </source>
</evidence>
<dbReference type="InterPro" id="IPR013083">
    <property type="entry name" value="Znf_RING/FYVE/PHD"/>
</dbReference>
<accession>A0A0X3PPS8</accession>
<feature type="compositionally biased region" description="Low complexity" evidence="5">
    <location>
        <begin position="381"/>
        <end position="398"/>
    </location>
</feature>
<dbReference type="AlphaFoldDB" id="A0A0X3PPS8"/>
<gene>
    <name evidence="7" type="ORF">TR167037</name>
</gene>
<feature type="compositionally biased region" description="Basic residues" evidence="5">
    <location>
        <begin position="117"/>
        <end position="135"/>
    </location>
</feature>
<dbReference type="InterPro" id="IPR019787">
    <property type="entry name" value="Znf_PHD-finger"/>
</dbReference>
<protein>
    <recommendedName>
        <fullName evidence="6">PHD-type domain-containing protein</fullName>
    </recommendedName>
</protein>
<keyword evidence="2 4" id="KW-0863">Zinc-finger</keyword>
<organism evidence="7">
    <name type="scientific">Schistocephalus solidus</name>
    <name type="common">Tapeworm</name>
    <dbReference type="NCBI Taxonomy" id="70667"/>
    <lineage>
        <taxon>Eukaryota</taxon>
        <taxon>Metazoa</taxon>
        <taxon>Spiralia</taxon>
        <taxon>Lophotrochozoa</taxon>
        <taxon>Platyhelminthes</taxon>
        <taxon>Cestoda</taxon>
        <taxon>Eucestoda</taxon>
        <taxon>Diphyllobothriidea</taxon>
        <taxon>Diphyllobothriidae</taxon>
        <taxon>Schistocephalus</taxon>
    </lineage>
</organism>
<dbReference type="EMBL" id="GEEE01009526">
    <property type="protein sequence ID" value="JAP53699.1"/>
    <property type="molecule type" value="Transcribed_RNA"/>
</dbReference>